<name>A0A812SZW3_SYMPI</name>
<proteinExistence type="predicted"/>
<evidence type="ECO:0000256" key="1">
    <source>
        <dbReference type="ARBA" id="ARBA00004127"/>
    </source>
</evidence>
<dbReference type="GO" id="GO:0016020">
    <property type="term" value="C:membrane"/>
    <property type="evidence" value="ECO:0007669"/>
    <property type="project" value="UniProtKB-ARBA"/>
</dbReference>
<keyword evidence="2 5" id="KW-0812">Transmembrane</keyword>
<feature type="non-terminal residue" evidence="7">
    <location>
        <position position="1"/>
    </location>
</feature>
<dbReference type="Proteomes" id="UP000649617">
    <property type="component" value="Unassembled WGS sequence"/>
</dbReference>
<protein>
    <submittedName>
        <fullName evidence="7">UhpC protein</fullName>
    </submittedName>
</protein>
<feature type="transmembrane region" description="Helical" evidence="5">
    <location>
        <begin position="68"/>
        <end position="91"/>
    </location>
</feature>
<evidence type="ECO:0000256" key="4">
    <source>
        <dbReference type="ARBA" id="ARBA00023136"/>
    </source>
</evidence>
<dbReference type="OrthoDB" id="424610at2759"/>
<feature type="domain" description="Major facilitator superfamily (MFS) profile" evidence="6">
    <location>
        <begin position="1"/>
        <end position="182"/>
    </location>
</feature>
<gene>
    <name evidence="7" type="primary">uhpC</name>
    <name evidence="7" type="ORF">SPIL2461_LOCUS13152</name>
</gene>
<evidence type="ECO:0000256" key="5">
    <source>
        <dbReference type="SAM" id="Phobius"/>
    </source>
</evidence>
<dbReference type="PANTHER" id="PTHR43826:SF3">
    <property type="entry name" value="GLUCOSE-6-PHOSPHATE EXCHANGER SLC37A4"/>
    <property type="match status" value="1"/>
</dbReference>
<reference evidence="7" key="1">
    <citation type="submission" date="2021-02" db="EMBL/GenBank/DDBJ databases">
        <authorList>
            <person name="Dougan E. K."/>
            <person name="Rhodes N."/>
            <person name="Thang M."/>
            <person name="Chan C."/>
        </authorList>
    </citation>
    <scope>NUCLEOTIDE SEQUENCE</scope>
</reference>
<feature type="non-terminal residue" evidence="7">
    <location>
        <position position="182"/>
    </location>
</feature>
<dbReference type="InterPro" id="IPR051337">
    <property type="entry name" value="OPA_Antiporter"/>
</dbReference>
<comment type="caution">
    <text evidence="7">The sequence shown here is derived from an EMBL/GenBank/DDBJ whole genome shotgun (WGS) entry which is preliminary data.</text>
</comment>
<feature type="transmembrane region" description="Helical" evidence="5">
    <location>
        <begin position="133"/>
        <end position="155"/>
    </location>
</feature>
<evidence type="ECO:0000256" key="3">
    <source>
        <dbReference type="ARBA" id="ARBA00022989"/>
    </source>
</evidence>
<dbReference type="AlphaFoldDB" id="A0A812SZW3"/>
<dbReference type="PANTHER" id="PTHR43826">
    <property type="entry name" value="GLUCOSE-6-PHOSPHATE EXCHANGER SLC37A4"/>
    <property type="match status" value="1"/>
</dbReference>
<dbReference type="GO" id="GO:0035435">
    <property type="term" value="P:phosphate ion transmembrane transport"/>
    <property type="evidence" value="ECO:0007669"/>
    <property type="project" value="TreeGrafter"/>
</dbReference>
<keyword evidence="4 5" id="KW-0472">Membrane</keyword>
<sequence>ALANFFIFCVRAALMNWLAFYLFAGSTRAAAPYLSAFEFGGLLGSVFSGSISDFWWQRRGKESSLVGCRIQVAVVAVTCILLPAALVLAFLSQAPRLHFAAMFAGGFGLYTAQALSALCGLESVSARAAGVSQGLLGWAAYTGAATAGLPLSWLIQGPFGWNAWRATMALGSAAISALLLPL</sequence>
<dbReference type="PROSITE" id="PS50850">
    <property type="entry name" value="MFS"/>
    <property type="match status" value="1"/>
</dbReference>
<dbReference type="GO" id="GO:0012505">
    <property type="term" value="C:endomembrane system"/>
    <property type="evidence" value="ECO:0007669"/>
    <property type="project" value="UniProtKB-SubCell"/>
</dbReference>
<keyword evidence="3 5" id="KW-1133">Transmembrane helix</keyword>
<feature type="transmembrane region" description="Helical" evidence="5">
    <location>
        <begin position="97"/>
        <end position="121"/>
    </location>
</feature>
<comment type="subcellular location">
    <subcellularLocation>
        <location evidence="1">Endomembrane system</location>
        <topology evidence="1">Multi-pass membrane protein</topology>
    </subcellularLocation>
</comment>
<feature type="transmembrane region" description="Helical" evidence="5">
    <location>
        <begin position="161"/>
        <end position="180"/>
    </location>
</feature>
<dbReference type="InterPro" id="IPR036259">
    <property type="entry name" value="MFS_trans_sf"/>
</dbReference>
<evidence type="ECO:0000313" key="8">
    <source>
        <dbReference type="Proteomes" id="UP000649617"/>
    </source>
</evidence>
<dbReference type="SUPFAM" id="SSF103473">
    <property type="entry name" value="MFS general substrate transporter"/>
    <property type="match status" value="1"/>
</dbReference>
<evidence type="ECO:0000259" key="6">
    <source>
        <dbReference type="PROSITE" id="PS50850"/>
    </source>
</evidence>
<keyword evidence="8" id="KW-1185">Reference proteome</keyword>
<organism evidence="7 8">
    <name type="scientific">Symbiodinium pilosum</name>
    <name type="common">Dinoflagellate</name>
    <dbReference type="NCBI Taxonomy" id="2952"/>
    <lineage>
        <taxon>Eukaryota</taxon>
        <taxon>Sar</taxon>
        <taxon>Alveolata</taxon>
        <taxon>Dinophyceae</taxon>
        <taxon>Suessiales</taxon>
        <taxon>Symbiodiniaceae</taxon>
        <taxon>Symbiodinium</taxon>
    </lineage>
</organism>
<dbReference type="EMBL" id="CAJNIZ010028347">
    <property type="protein sequence ID" value="CAE7507122.1"/>
    <property type="molecule type" value="Genomic_DNA"/>
</dbReference>
<dbReference type="GO" id="GO:0061513">
    <property type="term" value="F:glucose 6-phosphate:phosphate antiporter activity"/>
    <property type="evidence" value="ECO:0007669"/>
    <property type="project" value="TreeGrafter"/>
</dbReference>
<accession>A0A812SZW3</accession>
<dbReference type="Gene3D" id="1.20.1250.20">
    <property type="entry name" value="MFS general substrate transporter like domains"/>
    <property type="match status" value="1"/>
</dbReference>
<dbReference type="InterPro" id="IPR020846">
    <property type="entry name" value="MFS_dom"/>
</dbReference>
<evidence type="ECO:0000313" key="7">
    <source>
        <dbReference type="EMBL" id="CAE7507122.1"/>
    </source>
</evidence>
<feature type="transmembrane region" description="Helical" evidence="5">
    <location>
        <begin position="36"/>
        <end position="56"/>
    </location>
</feature>
<evidence type="ECO:0000256" key="2">
    <source>
        <dbReference type="ARBA" id="ARBA00022692"/>
    </source>
</evidence>
<feature type="transmembrane region" description="Helical" evidence="5">
    <location>
        <begin position="5"/>
        <end position="24"/>
    </location>
</feature>